<evidence type="ECO:0000256" key="1">
    <source>
        <dbReference type="SAM" id="Phobius"/>
    </source>
</evidence>
<keyword evidence="1" id="KW-1133">Transmembrane helix</keyword>
<name>A0A165X2R7_9AGAM</name>
<accession>A0A165X2R7</accession>
<keyword evidence="1" id="KW-0472">Membrane</keyword>
<dbReference type="SUPFAM" id="SSF51905">
    <property type="entry name" value="FAD/NAD(P)-binding domain"/>
    <property type="match status" value="1"/>
</dbReference>
<dbReference type="Gene3D" id="3.50.50.60">
    <property type="entry name" value="FAD/NAD(P)-binding domain"/>
    <property type="match status" value="1"/>
</dbReference>
<keyword evidence="1" id="KW-0812">Transmembrane</keyword>
<feature type="transmembrane region" description="Helical" evidence="1">
    <location>
        <begin position="12"/>
        <end position="31"/>
    </location>
</feature>
<sequence>MLSQISAFLPTQLLYLLCFIATLSFFSRPFLKSRRDRIVEKLTALNDLPGLGKPRKEGKRIDGTAIIAGGSVAGLLAARVCSPHFARVLIVEPEAWTSTEEGLSDEARLAKAEHGKKPNTRSRVQQYTSVHSYQVFTYRALKEMFPDLETEALEIDPASIVPCDLQLHMSGRHMEAPYDFYDGKLPNFLSLSRPAYETLLRKLVRKNCDNVEFVIGTVTGMDIDVDGPSQGLEGAGTGHRVQSVTIRSKDGVESTEPALLLIDCTGPVSASLKWLFASSKPVKVPRDIYDPKMYYTSCEYYVDPAIMANIQIPRGYSKIPVVYVFVPDPAVSDQSMMIFKREKNTLQIVCGGWAMAARPRSVADVRTFISQIKSLEPIPHYVFKLLDSLETNDCDASATYTDVKVPPSTFVKYHEVAEKLPSNLIALGDSVIRVNPIRGQGCTKAMIGAVTLSGILQSCNPVFHSNTSREVLPDEFGKIFWERHTPRTKSIWNQTKTADYGWKTTVPVEGETLEKGAFIRWYTRNFFKVSCRNKDVAAVGYNSAMFLAPPTDVISPGIAVQVIWQAFKELFASRV</sequence>
<dbReference type="AlphaFoldDB" id="A0A165X2R7"/>
<evidence type="ECO:0008006" key="4">
    <source>
        <dbReference type="Google" id="ProtNLM"/>
    </source>
</evidence>
<reference evidence="2 3" key="1">
    <citation type="journal article" date="2016" name="Mol. Biol. Evol.">
        <title>Comparative Genomics of Early-Diverging Mushroom-Forming Fungi Provides Insights into the Origins of Lignocellulose Decay Capabilities.</title>
        <authorList>
            <person name="Nagy L.G."/>
            <person name="Riley R."/>
            <person name="Tritt A."/>
            <person name="Adam C."/>
            <person name="Daum C."/>
            <person name="Floudas D."/>
            <person name="Sun H."/>
            <person name="Yadav J.S."/>
            <person name="Pangilinan J."/>
            <person name="Larsson K.H."/>
            <person name="Matsuura K."/>
            <person name="Barry K."/>
            <person name="Labutti K."/>
            <person name="Kuo R."/>
            <person name="Ohm R.A."/>
            <person name="Bhattacharya S.S."/>
            <person name="Shirouzu T."/>
            <person name="Yoshinaga Y."/>
            <person name="Martin F.M."/>
            <person name="Grigoriev I.V."/>
            <person name="Hibbett D.S."/>
        </authorList>
    </citation>
    <scope>NUCLEOTIDE SEQUENCE [LARGE SCALE GENOMIC DNA]</scope>
    <source>
        <strain evidence="2 3">HHB10207 ss-3</strain>
    </source>
</reference>
<evidence type="ECO:0000313" key="3">
    <source>
        <dbReference type="Proteomes" id="UP000076798"/>
    </source>
</evidence>
<dbReference type="InterPro" id="IPR036188">
    <property type="entry name" value="FAD/NAD-bd_sf"/>
</dbReference>
<keyword evidence="3" id="KW-1185">Reference proteome</keyword>
<gene>
    <name evidence="2" type="ORF">SISSUDRAFT_1133505</name>
</gene>
<organism evidence="2 3">
    <name type="scientific">Sistotremastrum suecicum HHB10207 ss-3</name>
    <dbReference type="NCBI Taxonomy" id="1314776"/>
    <lineage>
        <taxon>Eukaryota</taxon>
        <taxon>Fungi</taxon>
        <taxon>Dikarya</taxon>
        <taxon>Basidiomycota</taxon>
        <taxon>Agaricomycotina</taxon>
        <taxon>Agaricomycetes</taxon>
        <taxon>Sistotremastrales</taxon>
        <taxon>Sistotremastraceae</taxon>
        <taxon>Sistotremastrum</taxon>
    </lineage>
</organism>
<evidence type="ECO:0000313" key="2">
    <source>
        <dbReference type="EMBL" id="KZT31769.1"/>
    </source>
</evidence>
<dbReference type="OrthoDB" id="10051892at2759"/>
<dbReference type="EMBL" id="KV428464">
    <property type="protein sequence ID" value="KZT31769.1"/>
    <property type="molecule type" value="Genomic_DNA"/>
</dbReference>
<proteinExistence type="predicted"/>
<protein>
    <recommendedName>
        <fullName evidence="4">FAD/NAD(P)-binding domain-containing protein</fullName>
    </recommendedName>
</protein>
<dbReference type="Proteomes" id="UP000076798">
    <property type="component" value="Unassembled WGS sequence"/>
</dbReference>